<dbReference type="Pfam" id="PF00378">
    <property type="entry name" value="ECH_1"/>
    <property type="match status" value="1"/>
</dbReference>
<dbReference type="Proteomes" id="UP000249065">
    <property type="component" value="Unassembled WGS sequence"/>
</dbReference>
<dbReference type="Gene3D" id="3.90.226.10">
    <property type="entry name" value="2-enoyl-CoA Hydratase, Chain A, domain 1"/>
    <property type="match status" value="1"/>
</dbReference>
<dbReference type="EMBL" id="QLIX01000026">
    <property type="protein sequence ID" value="RAI56146.1"/>
    <property type="molecule type" value="Genomic_DNA"/>
</dbReference>
<dbReference type="GO" id="GO:0016853">
    <property type="term" value="F:isomerase activity"/>
    <property type="evidence" value="ECO:0007669"/>
    <property type="project" value="UniProtKB-KW"/>
</dbReference>
<dbReference type="PANTHER" id="PTHR11941:SF54">
    <property type="entry name" value="ENOYL-COA HYDRATASE, MITOCHONDRIAL"/>
    <property type="match status" value="1"/>
</dbReference>
<dbReference type="AlphaFoldDB" id="A0A327M0T1"/>
<reference evidence="2" key="1">
    <citation type="submission" date="2018-06" db="EMBL/GenBank/DDBJ databases">
        <authorList>
            <person name="Khan S.A."/>
        </authorList>
    </citation>
    <scope>NUCLEOTIDE SEQUENCE [LARGE SCALE GENOMIC DNA]</scope>
    <source>
        <strain evidence="2">DB-1506</strain>
    </source>
</reference>
<protein>
    <submittedName>
        <fullName evidence="1">Enoyl-CoA hydratase/isomerase family protein</fullName>
    </submittedName>
</protein>
<dbReference type="CDD" id="cd06558">
    <property type="entry name" value="crotonase-like"/>
    <property type="match status" value="1"/>
</dbReference>
<evidence type="ECO:0000313" key="1">
    <source>
        <dbReference type="EMBL" id="RAI56146.1"/>
    </source>
</evidence>
<proteinExistence type="predicted"/>
<evidence type="ECO:0000313" key="2">
    <source>
        <dbReference type="Proteomes" id="UP000249065"/>
    </source>
</evidence>
<dbReference type="SUPFAM" id="SSF52096">
    <property type="entry name" value="ClpP/crotonase"/>
    <property type="match status" value="1"/>
</dbReference>
<gene>
    <name evidence="1" type="ORF">DOO78_22620</name>
</gene>
<dbReference type="PANTHER" id="PTHR11941">
    <property type="entry name" value="ENOYL-COA HYDRATASE-RELATED"/>
    <property type="match status" value="1"/>
</dbReference>
<keyword evidence="2" id="KW-1185">Reference proteome</keyword>
<sequence length="250" mass="25938">MNEAVLYEPGEAGLVTLRLNRSAARNAFDLAMAEALVALCRRATEAGARLVLLRAAGPVFCASADLKERRGMEADAVRARRLRGFAAYAAIEALPMPAVAVVEGPAIGSGCEIAAACDFVVATPAASFRTPEALRGTVGATQRLPRVLGRRLAKDMMLTGRSLPAAEALAHGLVTRLVAPEALEAELAGIAAAILAAPPLALRLAKRCIDEGAERDPRGALAGELLATEESLGADEWRAGMRPGAPGEGR</sequence>
<dbReference type="InterPro" id="IPR029045">
    <property type="entry name" value="ClpP/crotonase-like_dom_sf"/>
</dbReference>
<dbReference type="InterPro" id="IPR001753">
    <property type="entry name" value="Enoyl-CoA_hydra/iso"/>
</dbReference>
<dbReference type="OrthoDB" id="7257009at2"/>
<name>A0A327M0T1_9PROT</name>
<dbReference type="RefSeq" id="WP_111472153.1">
    <property type="nucleotide sequence ID" value="NZ_QLIX01000026.1"/>
</dbReference>
<dbReference type="GO" id="GO:0006635">
    <property type="term" value="P:fatty acid beta-oxidation"/>
    <property type="evidence" value="ECO:0007669"/>
    <property type="project" value="TreeGrafter"/>
</dbReference>
<comment type="caution">
    <text evidence="1">The sequence shown here is derived from an EMBL/GenBank/DDBJ whole genome shotgun (WGS) entry which is preliminary data.</text>
</comment>
<keyword evidence="1" id="KW-0413">Isomerase</keyword>
<organism evidence="1 2">
    <name type="scientific">Roseicella frigidaeris</name>
    <dbReference type="NCBI Taxonomy" id="2230885"/>
    <lineage>
        <taxon>Bacteria</taxon>
        <taxon>Pseudomonadati</taxon>
        <taxon>Pseudomonadota</taxon>
        <taxon>Alphaproteobacteria</taxon>
        <taxon>Acetobacterales</taxon>
        <taxon>Roseomonadaceae</taxon>
        <taxon>Roseicella</taxon>
    </lineage>
</organism>
<accession>A0A327M0T1</accession>